<reference evidence="14" key="2">
    <citation type="submission" date="2025-09" db="UniProtKB">
        <authorList>
            <consortium name="Ensembl"/>
        </authorList>
    </citation>
    <scope>IDENTIFICATION</scope>
</reference>
<evidence type="ECO:0000256" key="7">
    <source>
        <dbReference type="ARBA" id="ARBA00023040"/>
    </source>
</evidence>
<feature type="transmembrane region" description="Helical" evidence="13">
    <location>
        <begin position="167"/>
        <end position="190"/>
    </location>
</feature>
<evidence type="ECO:0000256" key="2">
    <source>
        <dbReference type="ARBA" id="ARBA00007376"/>
    </source>
</evidence>
<dbReference type="GO" id="GO:0016020">
    <property type="term" value="C:membrane"/>
    <property type="evidence" value="ECO:0007669"/>
    <property type="project" value="UniProtKB-SubCell"/>
</dbReference>
<name>A0A8D0BMG7_SALMN</name>
<evidence type="ECO:0000256" key="1">
    <source>
        <dbReference type="ARBA" id="ARBA00004141"/>
    </source>
</evidence>
<dbReference type="GO" id="GO:0033038">
    <property type="term" value="F:bitter taste receptor activity"/>
    <property type="evidence" value="ECO:0007669"/>
    <property type="project" value="InterPro"/>
</dbReference>
<accession>A0A8D0BMG7</accession>
<dbReference type="FunFam" id="1.20.1070.10:FF:000055">
    <property type="entry name" value="Taste receptor type 2"/>
    <property type="match status" value="1"/>
</dbReference>
<feature type="transmembrane region" description="Helical" evidence="13">
    <location>
        <begin position="45"/>
        <end position="74"/>
    </location>
</feature>
<feature type="transmembrane region" description="Helical" evidence="13">
    <location>
        <begin position="266"/>
        <end position="286"/>
    </location>
</feature>
<evidence type="ECO:0000256" key="6">
    <source>
        <dbReference type="ARBA" id="ARBA00022989"/>
    </source>
</evidence>
<evidence type="ECO:0000313" key="15">
    <source>
        <dbReference type="Proteomes" id="UP000694421"/>
    </source>
</evidence>
<keyword evidence="3 12" id="KW-0919">Taste</keyword>
<dbReference type="PANTHER" id="PTHR11394">
    <property type="entry name" value="TASTE RECEPTOR TYPE 2"/>
    <property type="match status" value="1"/>
</dbReference>
<keyword evidence="4 12" id="KW-0716">Sensory transduction</keyword>
<feature type="transmembrane region" description="Helical" evidence="13">
    <location>
        <begin position="86"/>
        <end position="107"/>
    </location>
</feature>
<keyword evidence="5 12" id="KW-0812">Transmembrane</keyword>
<evidence type="ECO:0000256" key="12">
    <source>
        <dbReference type="RuleBase" id="RU004424"/>
    </source>
</evidence>
<evidence type="ECO:0000313" key="14">
    <source>
        <dbReference type="Ensembl" id="ENSSMRP00000010259.1"/>
    </source>
</evidence>
<comment type="similarity">
    <text evidence="2 11">Belongs to the G-protein coupled receptor T2R family.</text>
</comment>
<feature type="transmembrane region" description="Helical" evidence="13">
    <location>
        <begin position="301"/>
        <end position="324"/>
    </location>
</feature>
<keyword evidence="8 12" id="KW-0472">Membrane</keyword>
<dbReference type="GO" id="GO:0004930">
    <property type="term" value="F:G protein-coupled receptor activity"/>
    <property type="evidence" value="ECO:0007669"/>
    <property type="project" value="UniProtKB-KW"/>
</dbReference>
<dbReference type="Ensembl" id="ENSSMRT00000011958.1">
    <property type="protein sequence ID" value="ENSSMRP00000010259.1"/>
    <property type="gene ID" value="ENSSMRG00000008137.1"/>
</dbReference>
<evidence type="ECO:0000256" key="3">
    <source>
        <dbReference type="ARBA" id="ARBA00022480"/>
    </source>
</evidence>
<dbReference type="Gene3D" id="1.20.1070.10">
    <property type="entry name" value="Rhodopsin 7-helix transmembrane proteins"/>
    <property type="match status" value="1"/>
</dbReference>
<evidence type="ECO:0000256" key="9">
    <source>
        <dbReference type="ARBA" id="ARBA00023170"/>
    </source>
</evidence>
<evidence type="ECO:0000256" key="5">
    <source>
        <dbReference type="ARBA" id="ARBA00022692"/>
    </source>
</evidence>
<dbReference type="AlphaFoldDB" id="A0A8D0BMG7"/>
<keyword evidence="15" id="KW-1185">Reference proteome</keyword>
<organism evidence="14 15">
    <name type="scientific">Salvator merianae</name>
    <name type="common">Argentine black and white tegu</name>
    <name type="synonym">Tupinambis merianae</name>
    <dbReference type="NCBI Taxonomy" id="96440"/>
    <lineage>
        <taxon>Eukaryota</taxon>
        <taxon>Metazoa</taxon>
        <taxon>Chordata</taxon>
        <taxon>Craniata</taxon>
        <taxon>Vertebrata</taxon>
        <taxon>Euteleostomi</taxon>
        <taxon>Lepidosauria</taxon>
        <taxon>Squamata</taxon>
        <taxon>Bifurcata</taxon>
        <taxon>Unidentata</taxon>
        <taxon>Episquamata</taxon>
        <taxon>Laterata</taxon>
        <taxon>Teiioidea</taxon>
        <taxon>Teiidae</taxon>
        <taxon>Salvator</taxon>
    </lineage>
</organism>
<evidence type="ECO:0000256" key="10">
    <source>
        <dbReference type="ARBA" id="ARBA00023224"/>
    </source>
</evidence>
<dbReference type="InterPro" id="IPR007960">
    <property type="entry name" value="TAS2R"/>
</dbReference>
<dbReference type="GeneTree" id="ENSGT01150000286961"/>
<evidence type="ECO:0000256" key="13">
    <source>
        <dbReference type="SAM" id="Phobius"/>
    </source>
</evidence>
<keyword evidence="6 13" id="KW-1133">Transmembrane helix</keyword>
<sequence>SHLFCSPPNSLEHFQKYSTELLDQPELSSSTSPILATIDMPLTKIITFLTAVADFVFCGLLSNGFITAAIISEWAKSRSLAACEQLLLSLGISNIFSTILLIMYLFISETKNGVTKTLMFQLYKGFTIHFTFIRYWLTAWLCVFYCIKILNSTHPFFLWWKMRISRLVLRLIAGSCVISFVASFFIALHIPKQFQSNETAIITNITQEENMGELWKGSRNFFFVIGSSCPLIIVFLCSVVVVVSLCRHICQMTSKGSNFMDLQTEAHVKAARTVLFLLALYISFYVTHTLNLVLNLQKDQISFQVCFIVMLMYSPVQAAILVLSNPKLKQTVSRMLARTIS</sequence>
<comment type="subcellular location">
    <subcellularLocation>
        <location evidence="1 12">Membrane</location>
        <topology evidence="1 12">Multi-pass membrane protein</topology>
    </subcellularLocation>
</comment>
<proteinExistence type="inferred from homology"/>
<dbReference type="PANTHER" id="PTHR11394:SF47">
    <property type="entry name" value="TASTE RECEPTOR TYPE 2 MEMBER 40"/>
    <property type="match status" value="1"/>
</dbReference>
<feature type="transmembrane region" description="Helical" evidence="13">
    <location>
        <begin position="127"/>
        <end position="147"/>
    </location>
</feature>
<dbReference type="Pfam" id="PF05296">
    <property type="entry name" value="TAS2R"/>
    <property type="match status" value="1"/>
</dbReference>
<dbReference type="OMA" id="RMEPMEN"/>
<dbReference type="SUPFAM" id="SSF81321">
    <property type="entry name" value="Family A G protein-coupled receptor-like"/>
    <property type="match status" value="1"/>
</dbReference>
<keyword evidence="10 12" id="KW-0807">Transducer</keyword>
<feature type="transmembrane region" description="Helical" evidence="13">
    <location>
        <begin position="221"/>
        <end position="245"/>
    </location>
</feature>
<evidence type="ECO:0000256" key="8">
    <source>
        <dbReference type="ARBA" id="ARBA00023136"/>
    </source>
</evidence>
<evidence type="ECO:0000256" key="4">
    <source>
        <dbReference type="ARBA" id="ARBA00022606"/>
    </source>
</evidence>
<keyword evidence="7 12" id="KW-0297">G-protein coupled receptor</keyword>
<dbReference type="Proteomes" id="UP000694421">
    <property type="component" value="Unplaced"/>
</dbReference>
<evidence type="ECO:0000256" key="11">
    <source>
        <dbReference type="RuleBase" id="RU004423"/>
    </source>
</evidence>
<protein>
    <recommendedName>
        <fullName evidence="12">Taste receptor type 2</fullName>
    </recommendedName>
</protein>
<keyword evidence="9 12" id="KW-0675">Receptor</keyword>
<reference evidence="14" key="1">
    <citation type="submission" date="2025-08" db="UniProtKB">
        <authorList>
            <consortium name="Ensembl"/>
        </authorList>
    </citation>
    <scope>IDENTIFICATION</scope>
</reference>